<dbReference type="AlphaFoldDB" id="A0A291RU83"/>
<reference evidence="1 2" key="1">
    <citation type="submission" date="2017-10" db="EMBL/GenBank/DDBJ databases">
        <title>Comparative genomics between pathogenic Norcardia.</title>
        <authorList>
            <person name="Zeng L."/>
        </authorList>
    </citation>
    <scope>NUCLEOTIDE SEQUENCE [LARGE SCALE GENOMIC DNA]</scope>
    <source>
        <strain evidence="1 2">NC_YFY_NT001</strain>
    </source>
</reference>
<protein>
    <submittedName>
        <fullName evidence="1">Uncharacterized protein</fullName>
    </submittedName>
</protein>
<sequence>MDTRKLLVDNKFESSNGVLPYIGSGPYCYSNSLVMMLGEHAPAPAVVEVLTASPFGMVLLAGRTPFFDPYGWTPEIGMDLAMSLLGWTCRRESGGTGDEAAQRLRRALARGPVLVGPVEIGLLRYHPDMHGPIGSDHYVVALGIEGDRVLLHDPHGYPFTAFPLPELLAAWRADSLDYGTSYTLRYDFAREREVGIEQALRGVLPEAIAFLSNRDDHPVPDGTVGAGVAAHALADLLSSDPDPDLIGHLTFFAVRVGARRLSDAATMLGALGLDRAADTAAEQARLVGSLQYDLVTGDFATAARTLRELAPSYERLAHALS</sequence>
<proteinExistence type="predicted"/>
<name>A0A291RU83_9NOCA</name>
<organism evidence="1 2">
    <name type="scientific">Nocardia terpenica</name>
    <dbReference type="NCBI Taxonomy" id="455432"/>
    <lineage>
        <taxon>Bacteria</taxon>
        <taxon>Bacillati</taxon>
        <taxon>Actinomycetota</taxon>
        <taxon>Actinomycetes</taxon>
        <taxon>Mycobacteriales</taxon>
        <taxon>Nocardiaceae</taxon>
        <taxon>Nocardia</taxon>
    </lineage>
</organism>
<evidence type="ECO:0000313" key="1">
    <source>
        <dbReference type="EMBL" id="ATL70802.1"/>
    </source>
</evidence>
<dbReference type="EMBL" id="CP023778">
    <property type="protein sequence ID" value="ATL70802.1"/>
    <property type="molecule type" value="Genomic_DNA"/>
</dbReference>
<dbReference type="Proteomes" id="UP000221961">
    <property type="component" value="Chromosome"/>
</dbReference>
<gene>
    <name evidence="1" type="ORF">CRH09_36105</name>
</gene>
<accession>A0A291RU83</accession>
<evidence type="ECO:0000313" key="2">
    <source>
        <dbReference type="Proteomes" id="UP000221961"/>
    </source>
</evidence>
<dbReference type="KEGG" id="ntp:CRH09_36105"/>